<dbReference type="InterPro" id="IPR036271">
    <property type="entry name" value="Tet_transcr_reg_TetR-rel_C_sf"/>
</dbReference>
<evidence type="ECO:0000256" key="2">
    <source>
        <dbReference type="ARBA" id="ARBA00023125"/>
    </source>
</evidence>
<dbReference type="Proteomes" id="UP001500503">
    <property type="component" value="Unassembled WGS sequence"/>
</dbReference>
<dbReference type="InterPro" id="IPR001647">
    <property type="entry name" value="HTH_TetR"/>
</dbReference>
<evidence type="ECO:0000256" key="4">
    <source>
        <dbReference type="PROSITE-ProRule" id="PRU00335"/>
    </source>
</evidence>
<name>A0ABP8P7Y4_9ACTN</name>
<organism evidence="6 7">
    <name type="scientific">Actinoallomurus oryzae</name>
    <dbReference type="NCBI Taxonomy" id="502180"/>
    <lineage>
        <taxon>Bacteria</taxon>
        <taxon>Bacillati</taxon>
        <taxon>Actinomycetota</taxon>
        <taxon>Actinomycetes</taxon>
        <taxon>Streptosporangiales</taxon>
        <taxon>Thermomonosporaceae</taxon>
        <taxon>Actinoallomurus</taxon>
    </lineage>
</organism>
<feature type="domain" description="HTH tetR-type" evidence="5">
    <location>
        <begin position="10"/>
        <end position="70"/>
    </location>
</feature>
<dbReference type="PRINTS" id="PR00455">
    <property type="entry name" value="HTHTETR"/>
</dbReference>
<accession>A0ABP8P7Y4</accession>
<keyword evidence="3" id="KW-0804">Transcription</keyword>
<dbReference type="EMBL" id="BAABHF010000009">
    <property type="protein sequence ID" value="GAA4482880.1"/>
    <property type="molecule type" value="Genomic_DNA"/>
</dbReference>
<keyword evidence="2 4" id="KW-0238">DNA-binding</keyword>
<dbReference type="PROSITE" id="PS50977">
    <property type="entry name" value="HTH_TETR_2"/>
    <property type="match status" value="1"/>
</dbReference>
<sequence>MTDSKVGRRPGKRERLAGAAARVLHEQGVERTTLADIARAADVPVGNVYYYFKTKDQLVEAAIDTQADHLRETIAALDRLPTPRERLKALVHGWVDGRDLAARFGCPTGTLAAELDKRADGLDRAVADVMRRLVDWIEGQFAAMGRDDARELAVALLAAYQGISLLTNTFRDPELMATEGRRLERWIDSLA</sequence>
<keyword evidence="1" id="KW-0805">Transcription regulation</keyword>
<dbReference type="InterPro" id="IPR009057">
    <property type="entry name" value="Homeodomain-like_sf"/>
</dbReference>
<evidence type="ECO:0000313" key="7">
    <source>
        <dbReference type="Proteomes" id="UP001500503"/>
    </source>
</evidence>
<dbReference type="InterPro" id="IPR054156">
    <property type="entry name" value="YxaF_TetR_C"/>
</dbReference>
<dbReference type="RefSeq" id="WP_345456448.1">
    <property type="nucleotide sequence ID" value="NZ_BAABHF010000009.1"/>
</dbReference>
<dbReference type="Pfam" id="PF00440">
    <property type="entry name" value="TetR_N"/>
    <property type="match status" value="1"/>
</dbReference>
<dbReference type="Pfam" id="PF21993">
    <property type="entry name" value="TetR_C_13_2"/>
    <property type="match status" value="1"/>
</dbReference>
<dbReference type="PANTHER" id="PTHR47506:SF1">
    <property type="entry name" value="HTH-TYPE TRANSCRIPTIONAL REGULATOR YJDC"/>
    <property type="match status" value="1"/>
</dbReference>
<dbReference type="Gene3D" id="1.10.357.10">
    <property type="entry name" value="Tetracycline Repressor, domain 2"/>
    <property type="match status" value="1"/>
</dbReference>
<evidence type="ECO:0000313" key="6">
    <source>
        <dbReference type="EMBL" id="GAA4482880.1"/>
    </source>
</evidence>
<protein>
    <submittedName>
        <fullName evidence="6">TetR/AcrR family transcriptional regulator</fullName>
    </submittedName>
</protein>
<evidence type="ECO:0000256" key="3">
    <source>
        <dbReference type="ARBA" id="ARBA00023163"/>
    </source>
</evidence>
<reference evidence="7" key="1">
    <citation type="journal article" date="2019" name="Int. J. Syst. Evol. Microbiol.">
        <title>The Global Catalogue of Microorganisms (GCM) 10K type strain sequencing project: providing services to taxonomists for standard genome sequencing and annotation.</title>
        <authorList>
            <consortium name="The Broad Institute Genomics Platform"/>
            <consortium name="The Broad Institute Genome Sequencing Center for Infectious Disease"/>
            <person name="Wu L."/>
            <person name="Ma J."/>
        </authorList>
    </citation>
    <scope>NUCLEOTIDE SEQUENCE [LARGE SCALE GENOMIC DNA]</scope>
    <source>
        <strain evidence="7">JCM 17933</strain>
    </source>
</reference>
<feature type="DNA-binding region" description="H-T-H motif" evidence="4">
    <location>
        <begin position="33"/>
        <end position="52"/>
    </location>
</feature>
<proteinExistence type="predicted"/>
<evidence type="ECO:0000256" key="1">
    <source>
        <dbReference type="ARBA" id="ARBA00023015"/>
    </source>
</evidence>
<dbReference type="PANTHER" id="PTHR47506">
    <property type="entry name" value="TRANSCRIPTIONAL REGULATORY PROTEIN"/>
    <property type="match status" value="1"/>
</dbReference>
<keyword evidence="7" id="KW-1185">Reference proteome</keyword>
<comment type="caution">
    <text evidence="6">The sequence shown here is derived from an EMBL/GenBank/DDBJ whole genome shotgun (WGS) entry which is preliminary data.</text>
</comment>
<dbReference type="SUPFAM" id="SSF48498">
    <property type="entry name" value="Tetracyclin repressor-like, C-terminal domain"/>
    <property type="match status" value="1"/>
</dbReference>
<gene>
    <name evidence="6" type="ORF">GCM10023191_003600</name>
</gene>
<dbReference type="SUPFAM" id="SSF46689">
    <property type="entry name" value="Homeodomain-like"/>
    <property type="match status" value="1"/>
</dbReference>
<evidence type="ECO:0000259" key="5">
    <source>
        <dbReference type="PROSITE" id="PS50977"/>
    </source>
</evidence>